<dbReference type="HOGENOM" id="CLU_050651_0_0_11"/>
<dbReference type="EMBL" id="HE804045">
    <property type="protein sequence ID" value="CCH32027.1"/>
    <property type="molecule type" value="Genomic_DNA"/>
</dbReference>
<keyword evidence="3 5" id="KW-1133">Transmembrane helix</keyword>
<dbReference type="PATRIC" id="fig|1179773.3.peg.4760"/>
<keyword evidence="4 5" id="KW-0472">Membrane</keyword>
<dbReference type="AlphaFoldDB" id="K0K367"/>
<evidence type="ECO:0000256" key="4">
    <source>
        <dbReference type="ARBA" id="ARBA00023136"/>
    </source>
</evidence>
<gene>
    <name evidence="7" type="ordered locus">BN6_47520</name>
</gene>
<evidence type="ECO:0000256" key="3">
    <source>
        <dbReference type="ARBA" id="ARBA00022989"/>
    </source>
</evidence>
<feature type="transmembrane region" description="Helical" evidence="5">
    <location>
        <begin position="171"/>
        <end position="192"/>
    </location>
</feature>
<feature type="transmembrane region" description="Helical" evidence="5">
    <location>
        <begin position="52"/>
        <end position="71"/>
    </location>
</feature>
<evidence type="ECO:0000256" key="2">
    <source>
        <dbReference type="ARBA" id="ARBA00022692"/>
    </source>
</evidence>
<accession>K0K367</accession>
<feature type="transmembrane region" description="Helical" evidence="5">
    <location>
        <begin position="21"/>
        <end position="40"/>
    </location>
</feature>
<feature type="transmembrane region" description="Helical" evidence="5">
    <location>
        <begin position="198"/>
        <end position="217"/>
    </location>
</feature>
<feature type="transmembrane region" description="Helical" evidence="5">
    <location>
        <begin position="78"/>
        <end position="97"/>
    </location>
</feature>
<feature type="transmembrane region" description="Helical" evidence="5">
    <location>
        <begin position="246"/>
        <end position="267"/>
    </location>
</feature>
<dbReference type="KEGG" id="sesp:BN6_47520"/>
<feature type="transmembrane region" description="Helical" evidence="5">
    <location>
        <begin position="325"/>
        <end position="344"/>
    </location>
</feature>
<keyword evidence="8" id="KW-1185">Reference proteome</keyword>
<feature type="domain" description="Sodium/calcium exchanger membrane region" evidence="6">
    <location>
        <begin position="248"/>
        <end position="393"/>
    </location>
</feature>
<keyword evidence="2 5" id="KW-0812">Transmembrane</keyword>
<reference evidence="7 8" key="1">
    <citation type="journal article" date="2012" name="BMC Genomics">
        <title>Complete genome sequence of Saccharothrix espanaensis DSM 44229T and comparison to the other completely sequenced Pseudonocardiaceae.</title>
        <authorList>
            <person name="Strobel T."/>
            <person name="Al-Dilaimi A."/>
            <person name="Blom J."/>
            <person name="Gessner A."/>
            <person name="Kalinowski J."/>
            <person name="Luzhetska M."/>
            <person name="Puhler A."/>
            <person name="Szczepanowski R."/>
            <person name="Bechthold A."/>
            <person name="Ruckert C."/>
        </authorList>
    </citation>
    <scope>NUCLEOTIDE SEQUENCE [LARGE SCALE GENOMIC DNA]</scope>
    <source>
        <strain evidence="8">ATCC 51144 / DSM 44229 / JCM 9112 / NBRC 15066 / NRRL 15764</strain>
    </source>
</reference>
<sequence>MHPQPGGRPLSDERPAFPARLLLAAAVALPGAYLGAADYLGLPHPHLPDPVAAAVFGLAIVGAAFVLSWAAEAAQVDVSAGVAIALLALVAVLPEYAVDLVFTFQAGQEFAQQGTCTPPPGQADPCSLALANMTGANRVLVGIGWPLVVLVAAIAVRRAKHDSESTHRGRVALPPVMSAEVVFLGIATLYSLSLPLRSSLTVVDGAVLVAIFAGYVWRLSKAPVEKPHLLGVAAWVGERARASRRWWVTGMFAFAGLVILATAEHFATRLVQTGTGLGVDEFLLVQWVAPLSSESPELIVACLYAARLAASQSLGTLLSSKVNQWTLLVGTMPVVFALSSGGWHGLPLDDHQRLELLVTAAQSLFAISLLTDLALTTAGAVTLFALFAAQFTASIVLPAETNRFVVLGLSALYAGLAIAQLVRRRHRALRTARDGLLTPLPRLAERP</sequence>
<feature type="transmembrane region" description="Helical" evidence="5">
    <location>
        <begin position="404"/>
        <end position="422"/>
    </location>
</feature>
<dbReference type="GO" id="GO:0016020">
    <property type="term" value="C:membrane"/>
    <property type="evidence" value="ECO:0007669"/>
    <property type="project" value="UniProtKB-SubCell"/>
</dbReference>
<organism evidence="7 8">
    <name type="scientific">Saccharothrix espanaensis (strain ATCC 51144 / DSM 44229 / JCM 9112 / NBRC 15066 / NRRL 15764)</name>
    <dbReference type="NCBI Taxonomy" id="1179773"/>
    <lineage>
        <taxon>Bacteria</taxon>
        <taxon>Bacillati</taxon>
        <taxon>Actinomycetota</taxon>
        <taxon>Actinomycetes</taxon>
        <taxon>Pseudonocardiales</taxon>
        <taxon>Pseudonocardiaceae</taxon>
        <taxon>Saccharothrix</taxon>
    </lineage>
</organism>
<evidence type="ECO:0000313" key="8">
    <source>
        <dbReference type="Proteomes" id="UP000006281"/>
    </source>
</evidence>
<dbReference type="InterPro" id="IPR004837">
    <property type="entry name" value="NaCa_Exmemb"/>
</dbReference>
<evidence type="ECO:0000256" key="5">
    <source>
        <dbReference type="SAM" id="Phobius"/>
    </source>
</evidence>
<feature type="transmembrane region" description="Helical" evidence="5">
    <location>
        <begin position="139"/>
        <end position="159"/>
    </location>
</feature>
<dbReference type="STRING" id="1179773.BN6_47520"/>
<protein>
    <submittedName>
        <fullName evidence="7">Sodium/calcium exchanger family protein</fullName>
    </submittedName>
</protein>
<evidence type="ECO:0000259" key="6">
    <source>
        <dbReference type="Pfam" id="PF01699"/>
    </source>
</evidence>
<dbReference type="BioCyc" id="SESP1179773:BN6_RS22985-MONOMER"/>
<name>K0K367_SACES</name>
<dbReference type="InterPro" id="IPR044880">
    <property type="entry name" value="NCX_ion-bd_dom_sf"/>
</dbReference>
<proteinExistence type="predicted"/>
<evidence type="ECO:0000313" key="7">
    <source>
        <dbReference type="EMBL" id="CCH32027.1"/>
    </source>
</evidence>
<comment type="subcellular location">
    <subcellularLocation>
        <location evidence="1">Membrane</location>
        <topology evidence="1">Multi-pass membrane protein</topology>
    </subcellularLocation>
</comment>
<dbReference type="eggNOG" id="COG0530">
    <property type="taxonomic scope" value="Bacteria"/>
</dbReference>
<evidence type="ECO:0000256" key="1">
    <source>
        <dbReference type="ARBA" id="ARBA00004141"/>
    </source>
</evidence>
<dbReference type="Pfam" id="PF01699">
    <property type="entry name" value="Na_Ca_ex"/>
    <property type="match status" value="2"/>
</dbReference>
<dbReference type="Gene3D" id="1.20.1420.30">
    <property type="entry name" value="NCX, central ion-binding region"/>
    <property type="match status" value="1"/>
</dbReference>
<dbReference type="Proteomes" id="UP000006281">
    <property type="component" value="Chromosome"/>
</dbReference>
<dbReference type="GO" id="GO:0055085">
    <property type="term" value="P:transmembrane transport"/>
    <property type="evidence" value="ECO:0007669"/>
    <property type="project" value="InterPro"/>
</dbReference>
<feature type="domain" description="Sodium/calcium exchanger membrane region" evidence="6">
    <location>
        <begin position="53"/>
        <end position="218"/>
    </location>
</feature>